<protein>
    <submittedName>
        <fullName evidence="1">Uncharacterized protein</fullName>
    </submittedName>
</protein>
<proteinExistence type="predicted"/>
<name>A0AAD5NVJ0_ACENE</name>
<reference evidence="1" key="2">
    <citation type="submission" date="2023-02" db="EMBL/GenBank/DDBJ databases">
        <authorList>
            <person name="Swenson N.G."/>
            <person name="Wegrzyn J.L."/>
            <person name="Mcevoy S.L."/>
        </authorList>
    </citation>
    <scope>NUCLEOTIDE SEQUENCE</scope>
    <source>
        <strain evidence="1">91603</strain>
        <tissue evidence="1">Leaf</tissue>
    </source>
</reference>
<comment type="caution">
    <text evidence="1">The sequence shown here is derived from an EMBL/GenBank/DDBJ whole genome shotgun (WGS) entry which is preliminary data.</text>
</comment>
<evidence type="ECO:0000313" key="2">
    <source>
        <dbReference type="Proteomes" id="UP001064489"/>
    </source>
</evidence>
<dbReference type="Proteomes" id="UP001064489">
    <property type="component" value="Chromosome 4"/>
</dbReference>
<dbReference type="AlphaFoldDB" id="A0AAD5NVJ0"/>
<gene>
    <name evidence="1" type="ORF">LWI28_024929</name>
</gene>
<evidence type="ECO:0000313" key="1">
    <source>
        <dbReference type="EMBL" id="KAI9182393.1"/>
    </source>
</evidence>
<dbReference type="EMBL" id="JAJSOW010000101">
    <property type="protein sequence ID" value="KAI9182393.1"/>
    <property type="molecule type" value="Genomic_DNA"/>
</dbReference>
<keyword evidence="2" id="KW-1185">Reference proteome</keyword>
<organism evidence="1 2">
    <name type="scientific">Acer negundo</name>
    <name type="common">Box elder</name>
    <dbReference type="NCBI Taxonomy" id="4023"/>
    <lineage>
        <taxon>Eukaryota</taxon>
        <taxon>Viridiplantae</taxon>
        <taxon>Streptophyta</taxon>
        <taxon>Embryophyta</taxon>
        <taxon>Tracheophyta</taxon>
        <taxon>Spermatophyta</taxon>
        <taxon>Magnoliopsida</taxon>
        <taxon>eudicotyledons</taxon>
        <taxon>Gunneridae</taxon>
        <taxon>Pentapetalae</taxon>
        <taxon>rosids</taxon>
        <taxon>malvids</taxon>
        <taxon>Sapindales</taxon>
        <taxon>Sapindaceae</taxon>
        <taxon>Hippocastanoideae</taxon>
        <taxon>Acereae</taxon>
        <taxon>Acer</taxon>
    </lineage>
</organism>
<sequence>MKICHDINMKIGGVKNSSIYPSGKYKAMSLKKVKRVCVPTMALADPLPPNCCSSSSTVAKKSIFSKIVIVVVVVVEK</sequence>
<accession>A0AAD5NVJ0</accession>
<reference evidence="1" key="1">
    <citation type="journal article" date="2022" name="Plant J.">
        <title>Strategies of tolerance reflected in two North American maple genomes.</title>
        <authorList>
            <person name="McEvoy S.L."/>
            <person name="Sezen U.U."/>
            <person name="Trouern-Trend A."/>
            <person name="McMahon S.M."/>
            <person name="Schaberg P.G."/>
            <person name="Yang J."/>
            <person name="Wegrzyn J.L."/>
            <person name="Swenson N.G."/>
        </authorList>
    </citation>
    <scope>NUCLEOTIDE SEQUENCE</scope>
    <source>
        <strain evidence="1">91603</strain>
    </source>
</reference>